<protein>
    <submittedName>
        <fullName evidence="2">AbaA-like protein</fullName>
    </submittedName>
</protein>
<organism evidence="2 3">
    <name type="scientific">Streptomyces caelestis</name>
    <dbReference type="NCBI Taxonomy" id="36816"/>
    <lineage>
        <taxon>Bacteria</taxon>
        <taxon>Bacillati</taxon>
        <taxon>Actinomycetota</taxon>
        <taxon>Actinomycetes</taxon>
        <taxon>Kitasatosporales</taxon>
        <taxon>Streptomycetaceae</taxon>
        <taxon>Streptomyces</taxon>
    </lineage>
</organism>
<accession>A0A0M9XB54</accession>
<evidence type="ECO:0000313" key="3">
    <source>
        <dbReference type="Proteomes" id="UP000037773"/>
    </source>
</evidence>
<dbReference type="RefSeq" id="WP_030819486.1">
    <property type="nucleotide sequence ID" value="NZ_LGCN01000001.1"/>
</dbReference>
<evidence type="ECO:0000313" key="2">
    <source>
        <dbReference type="EMBL" id="KOT46770.1"/>
    </source>
</evidence>
<dbReference type="Pfam" id="PF04149">
    <property type="entry name" value="DUF397"/>
    <property type="match status" value="1"/>
</dbReference>
<dbReference type="AlphaFoldDB" id="A0A0M9XB54"/>
<proteinExistence type="predicted"/>
<dbReference type="InterPro" id="IPR007278">
    <property type="entry name" value="DUF397"/>
</dbReference>
<dbReference type="OrthoDB" id="4254794at2"/>
<evidence type="ECO:0000259" key="1">
    <source>
        <dbReference type="Pfam" id="PF04149"/>
    </source>
</evidence>
<sequence length="76" mass="7941">MSHVLRAATELGAAEWVKPWSGSNAGNCVEAKPLDDGRVALRQSTDPDGPALIYTRGEIAAFIIGAKAGDADFLLS</sequence>
<dbReference type="PATRIC" id="fig|36816.3.peg.173"/>
<gene>
    <name evidence="2" type="ORF">ADK41_00815</name>
</gene>
<dbReference type="EMBL" id="LGCN01000001">
    <property type="protein sequence ID" value="KOT46770.1"/>
    <property type="molecule type" value="Genomic_DNA"/>
</dbReference>
<keyword evidence="3" id="KW-1185">Reference proteome</keyword>
<feature type="domain" description="DUF397" evidence="1">
    <location>
        <begin position="14"/>
        <end position="67"/>
    </location>
</feature>
<dbReference type="Proteomes" id="UP000037773">
    <property type="component" value="Unassembled WGS sequence"/>
</dbReference>
<name>A0A0M9XB54_9ACTN</name>
<reference evidence="2 3" key="1">
    <citation type="submission" date="2015-07" db="EMBL/GenBank/DDBJ databases">
        <authorList>
            <person name="Noorani M."/>
        </authorList>
    </citation>
    <scope>NUCLEOTIDE SEQUENCE [LARGE SCALE GENOMIC DNA]</scope>
    <source>
        <strain evidence="2 3">NRRL B-24567</strain>
    </source>
</reference>
<comment type="caution">
    <text evidence="2">The sequence shown here is derived from an EMBL/GenBank/DDBJ whole genome shotgun (WGS) entry which is preliminary data.</text>
</comment>